<proteinExistence type="predicted"/>
<keyword evidence="1" id="KW-0175">Coiled coil</keyword>
<reference evidence="2" key="1">
    <citation type="journal article" date="2021" name="Proc. Natl. Acad. Sci. U.S.A.">
        <title>A Catalog of Tens of Thousands of Viruses from Human Metagenomes Reveals Hidden Associations with Chronic Diseases.</title>
        <authorList>
            <person name="Tisza M.J."/>
            <person name="Buck C.B."/>
        </authorList>
    </citation>
    <scope>NUCLEOTIDE SEQUENCE</scope>
    <source>
        <strain evidence="2">CtRTq15</strain>
    </source>
</reference>
<feature type="coiled-coil region" evidence="1">
    <location>
        <begin position="75"/>
        <end position="102"/>
    </location>
</feature>
<accession>A0A8S5RB93</accession>
<protein>
    <submittedName>
        <fullName evidence="2">Uncharacterized protein</fullName>
    </submittedName>
</protein>
<evidence type="ECO:0000313" key="2">
    <source>
        <dbReference type="EMBL" id="DAE28333.1"/>
    </source>
</evidence>
<dbReference type="EMBL" id="BK059084">
    <property type="protein sequence ID" value="DAE28333.1"/>
    <property type="molecule type" value="Genomic_DNA"/>
</dbReference>
<organism evidence="2">
    <name type="scientific">virus sp. ctRTq15</name>
    <dbReference type="NCBI Taxonomy" id="2828253"/>
    <lineage>
        <taxon>Viruses</taxon>
    </lineage>
</organism>
<name>A0A8S5RB93_9VIRU</name>
<sequence>MKLYFYKLNTDERYGKTGITAQFCEAEEKPKTYKAIGGSFPNYFSIVRKGEVGQLKYDCLFLTEPNFEYAKEKFRLRAERMIAVKLEKIEKLKAELKIINESEE</sequence>
<evidence type="ECO:0000256" key="1">
    <source>
        <dbReference type="SAM" id="Coils"/>
    </source>
</evidence>